<evidence type="ECO:0000313" key="2">
    <source>
        <dbReference type="Proteomes" id="UP001153709"/>
    </source>
</evidence>
<dbReference type="Proteomes" id="UP001153709">
    <property type="component" value="Chromosome 10"/>
</dbReference>
<reference evidence="1" key="1">
    <citation type="submission" date="2022-01" db="EMBL/GenBank/DDBJ databases">
        <authorList>
            <person name="King R."/>
        </authorList>
    </citation>
    <scope>NUCLEOTIDE SEQUENCE</scope>
</reference>
<dbReference type="SUPFAM" id="SSF48371">
    <property type="entry name" value="ARM repeat"/>
    <property type="match status" value="1"/>
</dbReference>
<gene>
    <name evidence="1" type="ORF">DIABBA_LOCUS2392</name>
</gene>
<sequence length="1002" mass="116903">MNFIEIISAQFRSLENKNIVFVLYKNIVKTHVTNIKDLIEFSFHVPLDSDTFLEELIRKFDELDKDELRNMDGQVKAYLLSYIHYCIEYNKNLVKTTILASNLFMKLILVPGIGKYFFEPYILMVQIRTFVKTLVTNPTLPTEMIMSTMNLYKEYCIKEHLESKVLVGIANLFMLSMVNSSRTPIVNIDEAPPIARFAMTSLTEIIAAEKDELKLRSIMLCFFNILSENFQVYIHCPTTALSIIKVFIRDVLQNEIGTNNMEHLLDSFSLYWKNEEFTKFEEAVEIMNTLHSNHYSDLVNHMCMYTMCENHKNYWDRIMYLVLAMAKNPPPFNLRIIAEYYIITIDNIVSWMAQEDKTQSNKVIDMIAKFCLLDESQLVQLVFKPLQVYNVFGGRHVDFFLSASKKLAESKWGVSPRNQNLLVILMKVVETSKPLNENMLCRAVEALCMDYTPSVMLPSLPILHRLFCTLMMKKQQMCAGLVMEIMYNCAMHSDAASQNFLLVSSSGALGALCSALDKILQSRTILETDLEDLDRLFSLIMDGLFNESYHPEDIKCAYRLLMKIKGILNIDNDRELNQLMEIISERALRAIYMRRAGDLGIITYLNELCLVMQKAPLPYVINTIENMMDDKDEKEEIKNLFPEIYIQLLSLFTIHGMLRKRKANVAVKHLNQVLKDPNPLYKLAGFRMYYSLCKTRIIRDYEPIFTFVFREIMNSHVLVMKTCLYAIEQLIHNNHLKLDHEQFFKCIHVVGCENVSLYARTFMSTRFIPTCQNDIAVHYVRSLVYLHHYTGLACYPITSEFDNELIKIELKMNCKHEVPLFLFTNVSIKYKFNILSEVSSVFDLVVAGECIIDDNFFILMNTLCLTFRYIQNPTTETGSIPKNYYENVMNFVENKIVEQCRSYKPEKAYAQYEPDIKRCTLSILKLLFWNNVNVSHKIQIPLFDAVMHWIDFVKDEIINYIYQDNSKAYGKYFTDLVSYYNLNRSRFKEQKSFALELPGDKD</sequence>
<protein>
    <submittedName>
        <fullName evidence="1">Uncharacterized protein</fullName>
    </submittedName>
</protein>
<keyword evidence="2" id="KW-1185">Reference proteome</keyword>
<evidence type="ECO:0000313" key="1">
    <source>
        <dbReference type="EMBL" id="CAG9828471.1"/>
    </source>
</evidence>
<organism evidence="1 2">
    <name type="scientific">Diabrotica balteata</name>
    <name type="common">Banded cucumber beetle</name>
    <dbReference type="NCBI Taxonomy" id="107213"/>
    <lineage>
        <taxon>Eukaryota</taxon>
        <taxon>Metazoa</taxon>
        <taxon>Ecdysozoa</taxon>
        <taxon>Arthropoda</taxon>
        <taxon>Hexapoda</taxon>
        <taxon>Insecta</taxon>
        <taxon>Pterygota</taxon>
        <taxon>Neoptera</taxon>
        <taxon>Endopterygota</taxon>
        <taxon>Coleoptera</taxon>
        <taxon>Polyphaga</taxon>
        <taxon>Cucujiformia</taxon>
        <taxon>Chrysomeloidea</taxon>
        <taxon>Chrysomelidae</taxon>
        <taxon>Galerucinae</taxon>
        <taxon>Diabroticina</taxon>
        <taxon>Diabroticites</taxon>
        <taxon>Diabrotica</taxon>
    </lineage>
</organism>
<accession>A0A9N9SUX0</accession>
<name>A0A9N9SUX0_DIABA</name>
<dbReference type="EMBL" id="OU898285">
    <property type="protein sequence ID" value="CAG9828471.1"/>
    <property type="molecule type" value="Genomic_DNA"/>
</dbReference>
<dbReference type="AlphaFoldDB" id="A0A9N9SUX0"/>
<dbReference type="OrthoDB" id="6752233at2759"/>
<dbReference type="InterPro" id="IPR016024">
    <property type="entry name" value="ARM-type_fold"/>
</dbReference>
<proteinExistence type="predicted"/>